<dbReference type="OrthoDB" id="51647at2759"/>
<dbReference type="AlphaFoldDB" id="A0A9W7AVE2"/>
<feature type="transmembrane region" description="Helical" evidence="1">
    <location>
        <begin position="9"/>
        <end position="32"/>
    </location>
</feature>
<evidence type="ECO:0000313" key="2">
    <source>
        <dbReference type="EMBL" id="GMH78491.1"/>
    </source>
</evidence>
<comment type="caution">
    <text evidence="2">The sequence shown here is derived from an EMBL/GenBank/DDBJ whole genome shotgun (WGS) entry which is preliminary data.</text>
</comment>
<name>A0A9W7AVE2_9STRA</name>
<dbReference type="Proteomes" id="UP001165085">
    <property type="component" value="Unassembled WGS sequence"/>
</dbReference>
<keyword evidence="3" id="KW-1185">Reference proteome</keyword>
<accession>A0A9W7AVE2</accession>
<feature type="transmembrane region" description="Helical" evidence="1">
    <location>
        <begin position="129"/>
        <end position="148"/>
    </location>
</feature>
<feature type="transmembrane region" description="Helical" evidence="1">
    <location>
        <begin position="90"/>
        <end position="109"/>
    </location>
</feature>
<proteinExistence type="predicted"/>
<keyword evidence="1" id="KW-0472">Membrane</keyword>
<sequence length="290" mass="34050">MSPLHDRSLWAFTQVADYAFASSIALLSYVLFYESGEDTQFQLSNTRLSTYCAFQGACAVLVLWLREEINFYLIGERVPKAKQKPLPDKTYPYIFQTYSLSMFSFFLMYRSEVIFWSPASFTLEFWSSIFAPFYLLLVLRDVFFLAPLHRLMHTKKYYHLHKLHHEATSDAQSLHAFQIDVIDLMIENVGAPFLLFGLQWALDRRVGIHWLVGVLLTFHDGGLHSINPFSVMYFNPFLDWLLEPNVTHQLHHALNKGYYLFVPWGHLISRKQRLTDCQKYNKVLKCDFSF</sequence>
<evidence type="ECO:0000313" key="3">
    <source>
        <dbReference type="Proteomes" id="UP001165085"/>
    </source>
</evidence>
<protein>
    <recommendedName>
        <fullName evidence="4">Fatty acid hydroxylase domain-containing protein</fullName>
    </recommendedName>
</protein>
<evidence type="ECO:0008006" key="4">
    <source>
        <dbReference type="Google" id="ProtNLM"/>
    </source>
</evidence>
<keyword evidence="1" id="KW-0812">Transmembrane</keyword>
<evidence type="ECO:0000256" key="1">
    <source>
        <dbReference type="SAM" id="Phobius"/>
    </source>
</evidence>
<organism evidence="2 3">
    <name type="scientific">Triparma strigata</name>
    <dbReference type="NCBI Taxonomy" id="1606541"/>
    <lineage>
        <taxon>Eukaryota</taxon>
        <taxon>Sar</taxon>
        <taxon>Stramenopiles</taxon>
        <taxon>Ochrophyta</taxon>
        <taxon>Bolidophyceae</taxon>
        <taxon>Parmales</taxon>
        <taxon>Triparmaceae</taxon>
        <taxon>Triparma</taxon>
    </lineage>
</organism>
<keyword evidence="1" id="KW-1133">Transmembrane helix</keyword>
<dbReference type="EMBL" id="BRXY01000222">
    <property type="protein sequence ID" value="GMH78491.1"/>
    <property type="molecule type" value="Genomic_DNA"/>
</dbReference>
<reference evidence="3" key="1">
    <citation type="journal article" date="2023" name="Commun. Biol.">
        <title>Genome analysis of Parmales, the sister group of diatoms, reveals the evolutionary specialization of diatoms from phago-mixotrophs to photoautotrophs.</title>
        <authorList>
            <person name="Ban H."/>
            <person name="Sato S."/>
            <person name="Yoshikawa S."/>
            <person name="Yamada K."/>
            <person name="Nakamura Y."/>
            <person name="Ichinomiya M."/>
            <person name="Sato N."/>
            <person name="Blanc-Mathieu R."/>
            <person name="Endo H."/>
            <person name="Kuwata A."/>
            <person name="Ogata H."/>
        </authorList>
    </citation>
    <scope>NUCLEOTIDE SEQUENCE [LARGE SCALE GENOMIC DNA]</scope>
    <source>
        <strain evidence="3">NIES 3701</strain>
    </source>
</reference>
<gene>
    <name evidence="2" type="ORF">TrST_g4780</name>
</gene>